<name>A0A402CLN4_RHOWR</name>
<keyword evidence="2" id="KW-0503">Monooxygenase</keyword>
<accession>A0A402CLN4</accession>
<dbReference type="GO" id="GO:0004497">
    <property type="term" value="F:monooxygenase activity"/>
    <property type="evidence" value="ECO:0007669"/>
    <property type="project" value="UniProtKB-KW"/>
</dbReference>
<dbReference type="NCBIfam" id="NF005313">
    <property type="entry name" value="PRK06847.1"/>
    <property type="match status" value="1"/>
</dbReference>
<dbReference type="GO" id="GO:0071949">
    <property type="term" value="F:FAD binding"/>
    <property type="evidence" value="ECO:0007669"/>
    <property type="project" value="InterPro"/>
</dbReference>
<feature type="domain" description="FAD-binding" evidence="3">
    <location>
        <begin position="27"/>
        <end position="366"/>
    </location>
</feature>
<proteinExistence type="predicted"/>
<reference evidence="4 5" key="1">
    <citation type="submission" date="2018-11" db="EMBL/GenBank/DDBJ databases">
        <title>Microbial catabolism of amino acid.</title>
        <authorList>
            <person name="Hibi M."/>
            <person name="Ogawa J."/>
        </authorList>
    </citation>
    <scope>NUCLEOTIDE SEQUENCE [LARGE SCALE GENOMIC DNA]</scope>
    <source>
        <strain evidence="4 5">C31-06</strain>
    </source>
</reference>
<protein>
    <submittedName>
        <fullName evidence="4">N-hydroxybenzoate hydroxylase</fullName>
    </submittedName>
</protein>
<dbReference type="PANTHER" id="PTHR13789:SF309">
    <property type="entry name" value="PUTATIVE (AFU_ORTHOLOGUE AFUA_6G14510)-RELATED"/>
    <property type="match status" value="1"/>
</dbReference>
<dbReference type="PRINTS" id="PR00420">
    <property type="entry name" value="RNGMNOXGNASE"/>
</dbReference>
<evidence type="ECO:0000313" key="5">
    <source>
        <dbReference type="Proteomes" id="UP000287519"/>
    </source>
</evidence>
<comment type="caution">
    <text evidence="4">The sequence shown here is derived from an EMBL/GenBank/DDBJ whole genome shotgun (WGS) entry which is preliminary data.</text>
</comment>
<evidence type="ECO:0000256" key="2">
    <source>
        <dbReference type="ARBA" id="ARBA00023033"/>
    </source>
</evidence>
<dbReference type="EMBL" id="BHYM01000098">
    <property type="protein sequence ID" value="GCE44537.1"/>
    <property type="molecule type" value="Genomic_DNA"/>
</dbReference>
<keyword evidence="5" id="KW-1185">Reference proteome</keyword>
<dbReference type="InterPro" id="IPR036188">
    <property type="entry name" value="FAD/NAD-bd_sf"/>
</dbReference>
<keyword evidence="1" id="KW-0560">Oxidoreductase</keyword>
<dbReference type="InterPro" id="IPR050493">
    <property type="entry name" value="FAD-dep_Monooxygenase_BioMet"/>
</dbReference>
<dbReference type="Proteomes" id="UP000287519">
    <property type="component" value="Unassembled WGS sequence"/>
</dbReference>
<dbReference type="AlphaFoldDB" id="A0A402CLN4"/>
<dbReference type="SUPFAM" id="SSF51905">
    <property type="entry name" value="FAD/NAD(P)-binding domain"/>
    <property type="match status" value="1"/>
</dbReference>
<dbReference type="Pfam" id="PF01494">
    <property type="entry name" value="FAD_binding_3"/>
    <property type="match status" value="1"/>
</dbReference>
<dbReference type="Gene3D" id="3.50.50.60">
    <property type="entry name" value="FAD/NAD(P)-binding domain"/>
    <property type="match status" value="1"/>
</dbReference>
<sequence>MEGITKFVRRREPSLGATSMHSSTARSVLVIGGGIAGSAAAIFLARAGVGVDLIEAKARDCAVGSGITLQGNALRVLRELGVWEQVSQSGWGFDTLGIRASDETGALLAEIPDVRTGGPDLPAAMGMERPRLAAILHGAAEAAGAKMRFGVTAVSIAQDDAGVDVTFSDGASGRYDVVIGADGVRSATRRALGIDLATHPTGMGIWRLVCSRPESITRTDLFYGGAGYIAGYCPTGPDSMYAYIVEDAQDRSTLTKQEQLETMRALAAKYHGPWDDITARLTDPDAVNYTWFETHVLETPWNRGRIVFIGDAAHVCPPTLAQGGAQALEDAAVLSELLIRQPVGDRLWEAFTARRLPRAKAVVDASVQLGQWMLDADPNADVPALMHRIADLVSTPA</sequence>
<dbReference type="InterPro" id="IPR002938">
    <property type="entry name" value="FAD-bd"/>
</dbReference>
<gene>
    <name evidence="4" type="ORF">Rhow_008958</name>
</gene>
<evidence type="ECO:0000256" key="1">
    <source>
        <dbReference type="ARBA" id="ARBA00023002"/>
    </source>
</evidence>
<evidence type="ECO:0000259" key="3">
    <source>
        <dbReference type="Pfam" id="PF01494"/>
    </source>
</evidence>
<evidence type="ECO:0000313" key="4">
    <source>
        <dbReference type="EMBL" id="GCE44537.1"/>
    </source>
</evidence>
<organism evidence="4 5">
    <name type="scientific">Rhodococcus wratislaviensis</name>
    <name type="common">Tsukamurella wratislaviensis</name>
    <dbReference type="NCBI Taxonomy" id="44752"/>
    <lineage>
        <taxon>Bacteria</taxon>
        <taxon>Bacillati</taxon>
        <taxon>Actinomycetota</taxon>
        <taxon>Actinomycetes</taxon>
        <taxon>Mycobacteriales</taxon>
        <taxon>Nocardiaceae</taxon>
        <taxon>Rhodococcus</taxon>
    </lineage>
</organism>
<dbReference type="PANTHER" id="PTHR13789">
    <property type="entry name" value="MONOOXYGENASE"/>
    <property type="match status" value="1"/>
</dbReference>